<dbReference type="PANTHER" id="PTHR10404:SF46">
    <property type="entry name" value="VACUOLAR PROTEIN SORTING-ASSOCIATED PROTEIN 70"/>
    <property type="match status" value="1"/>
</dbReference>
<keyword evidence="2" id="KW-0732">Signal</keyword>
<dbReference type="Gene3D" id="3.40.630.10">
    <property type="entry name" value="Zn peptidases"/>
    <property type="match status" value="1"/>
</dbReference>
<dbReference type="InterPro" id="IPR007484">
    <property type="entry name" value="Peptidase_M28"/>
</dbReference>
<dbReference type="Gene3D" id="3.50.30.30">
    <property type="match status" value="1"/>
</dbReference>
<evidence type="ECO:0000313" key="7">
    <source>
        <dbReference type="RefSeq" id="XP_030985514.1"/>
    </source>
</evidence>
<organism evidence="6 7">
    <name type="scientific">Pyricularia grisea</name>
    <name type="common">Crabgrass-specific blast fungus</name>
    <name type="synonym">Magnaporthe grisea</name>
    <dbReference type="NCBI Taxonomy" id="148305"/>
    <lineage>
        <taxon>Eukaryota</taxon>
        <taxon>Fungi</taxon>
        <taxon>Dikarya</taxon>
        <taxon>Ascomycota</taxon>
        <taxon>Pezizomycotina</taxon>
        <taxon>Sordariomycetes</taxon>
        <taxon>Sordariomycetidae</taxon>
        <taxon>Magnaporthales</taxon>
        <taxon>Pyriculariaceae</taxon>
        <taxon>Pyricularia</taxon>
    </lineage>
</organism>
<evidence type="ECO:0000256" key="2">
    <source>
        <dbReference type="SAM" id="SignalP"/>
    </source>
</evidence>
<dbReference type="RefSeq" id="XP_030985514.1">
    <property type="nucleotide sequence ID" value="XM_031124201.1"/>
</dbReference>
<comment type="similarity">
    <text evidence="1">Belongs to the peptidase M28 family. M28B subfamily.</text>
</comment>
<dbReference type="InterPro" id="IPR036757">
    <property type="entry name" value="TFR-like_dimer_dom_sf"/>
</dbReference>
<keyword evidence="6" id="KW-1185">Reference proteome</keyword>
<reference evidence="7" key="3">
    <citation type="submission" date="2025-08" db="UniProtKB">
        <authorList>
            <consortium name="RefSeq"/>
        </authorList>
    </citation>
    <scope>IDENTIFICATION</scope>
    <source>
        <strain evidence="7">NI907</strain>
    </source>
</reference>
<dbReference type="FunFam" id="3.40.630.10:FF:000101">
    <property type="entry name" value="N-acetylated alpha-linked acidic dipeptidase like 1"/>
    <property type="match status" value="1"/>
</dbReference>
<dbReference type="PANTHER" id="PTHR10404">
    <property type="entry name" value="N-ACETYLATED-ALPHA-LINKED ACIDIC DIPEPTIDASE"/>
    <property type="match status" value="1"/>
</dbReference>
<name>A0A6P8BEN5_PYRGI</name>
<dbReference type="KEGG" id="pgri:PgNI_04150"/>
<dbReference type="Proteomes" id="UP000515153">
    <property type="component" value="Unplaced"/>
</dbReference>
<dbReference type="SUPFAM" id="SSF52025">
    <property type="entry name" value="PA domain"/>
    <property type="match status" value="1"/>
</dbReference>
<dbReference type="GO" id="GO:0004180">
    <property type="term" value="F:carboxypeptidase activity"/>
    <property type="evidence" value="ECO:0007669"/>
    <property type="project" value="TreeGrafter"/>
</dbReference>
<reference evidence="7" key="1">
    <citation type="journal article" date="2019" name="Mol. Biol. Evol.">
        <title>Blast fungal genomes show frequent chromosomal changes, gene gains and losses, and effector gene turnover.</title>
        <authorList>
            <person name="Gomez Luciano L.B."/>
            <person name="Jason Tsai I."/>
            <person name="Chuma I."/>
            <person name="Tosa Y."/>
            <person name="Chen Y.H."/>
            <person name="Li J.Y."/>
            <person name="Li M.Y."/>
            <person name="Jade Lu M.Y."/>
            <person name="Nakayashiki H."/>
            <person name="Li W.H."/>
        </authorList>
    </citation>
    <scope>NUCLEOTIDE SEQUENCE</scope>
    <source>
        <strain evidence="7">NI907</strain>
    </source>
</reference>
<proteinExistence type="inferred from homology"/>
<feature type="signal peptide" evidence="2">
    <location>
        <begin position="1"/>
        <end position="20"/>
    </location>
</feature>
<dbReference type="InterPro" id="IPR007365">
    <property type="entry name" value="TFR-like_dimer_dom"/>
</dbReference>
<evidence type="ECO:0000313" key="6">
    <source>
        <dbReference type="Proteomes" id="UP000515153"/>
    </source>
</evidence>
<gene>
    <name evidence="7" type="ORF">PgNI_04150</name>
</gene>
<dbReference type="SUPFAM" id="SSF53187">
    <property type="entry name" value="Zn-dependent exopeptidases"/>
    <property type="match status" value="1"/>
</dbReference>
<evidence type="ECO:0000256" key="1">
    <source>
        <dbReference type="ARBA" id="ARBA00005634"/>
    </source>
</evidence>
<dbReference type="InterPro" id="IPR046450">
    <property type="entry name" value="PA_dom_sf"/>
</dbReference>
<dbReference type="SUPFAM" id="SSF47672">
    <property type="entry name" value="Transferrin receptor-like dimerisation domain"/>
    <property type="match status" value="1"/>
</dbReference>
<dbReference type="Pfam" id="PF04389">
    <property type="entry name" value="Peptidase_M28"/>
    <property type="match status" value="1"/>
</dbReference>
<protein>
    <recommendedName>
        <fullName evidence="8">Glutamate carboxypeptidase</fullName>
    </recommendedName>
</protein>
<feature type="domain" description="Transferrin receptor-like dimerisation" evidence="4">
    <location>
        <begin position="616"/>
        <end position="728"/>
    </location>
</feature>
<feature type="domain" description="PA" evidence="3">
    <location>
        <begin position="176"/>
        <end position="246"/>
    </location>
</feature>
<sequence length="730" mass="79508">MASVKTLVATLATATMCVQACLQDSHEIQRRTERRLSRGSASSNLIRRASVTSPPVLTETERILVDSFDNSSIAEWSYYYSSGMRLAGSNRSQAEWTRQMWQGAGLEVQIAEYWITYTEPSQSSLRLRRPDGSAHIAQLREDVLEGDEQTANPDEKIAFHALSGSGNVSAEYVYVRRGTRGDFKRLVDLGVDLKGKIALAQYGGTNRGVKIKNAQENGMVGTVLYTDPLEDGQVTEANGYKPYPDGPARHPSAIQRGSTRWASLSFGDPSTIGYPSLRDAPRGDISDLGPKIPSIPVSMRDGLQLLRALDGHGVSGTEANRSSWVGAFANVSYSSGPAPGATLDMVHFMERRLEPAWDVMGYINGTSEDEFVIIGNHRDGWTTGGAADAISGGSILVEMARAFGKLIEEGWKPRRTIIFGSWDAEEFGLMGSTEWVEDHLPELVGKAVAYINLDTAVSGPRTAITGSGEIQTIAIELMKKVAFPERYGVGETLYDMWYNSTSGYVGPLGSGSDYAAFYHNGISSMQQLDISGGPGKGDPVYQYHSLYDTYNWMANYADPGFQVHKAMGQWVTLLMYHLADDPLIPFDLPNAATTLRVLFEDLEDDMAELFPSITDLDLSPLSDAITVFETAAEAIDKLATQALSHNDTVLLDVINSKYRDFNRGYASQGALPGRLTYNNIVSAPGLDNGYGASVFPAVGDSLDQGNRELADEWIVKSANAVLRAAEILTI</sequence>
<evidence type="ECO:0008006" key="8">
    <source>
        <dbReference type="Google" id="ProtNLM"/>
    </source>
</evidence>
<dbReference type="CDD" id="cd02121">
    <property type="entry name" value="PA_GCPII_like"/>
    <property type="match status" value="1"/>
</dbReference>
<dbReference type="Gene3D" id="1.20.930.40">
    <property type="entry name" value="Transferrin receptor-like, dimerisation domain"/>
    <property type="match status" value="1"/>
</dbReference>
<evidence type="ECO:0000259" key="5">
    <source>
        <dbReference type="Pfam" id="PF04389"/>
    </source>
</evidence>
<dbReference type="CDD" id="cd08022">
    <property type="entry name" value="M28_PSMA_like"/>
    <property type="match status" value="1"/>
</dbReference>
<feature type="domain" description="Peptidase M28" evidence="5">
    <location>
        <begin position="359"/>
        <end position="551"/>
    </location>
</feature>
<evidence type="ECO:0000259" key="4">
    <source>
        <dbReference type="Pfam" id="PF04253"/>
    </source>
</evidence>
<dbReference type="Pfam" id="PF02225">
    <property type="entry name" value="PA"/>
    <property type="match status" value="1"/>
</dbReference>
<evidence type="ECO:0000259" key="3">
    <source>
        <dbReference type="Pfam" id="PF02225"/>
    </source>
</evidence>
<dbReference type="Pfam" id="PF04253">
    <property type="entry name" value="TFR_dimer"/>
    <property type="match status" value="1"/>
</dbReference>
<dbReference type="InterPro" id="IPR039373">
    <property type="entry name" value="Peptidase_M28B"/>
</dbReference>
<feature type="chain" id="PRO_5027976805" description="Glutamate carboxypeptidase" evidence="2">
    <location>
        <begin position="21"/>
        <end position="730"/>
    </location>
</feature>
<dbReference type="AlphaFoldDB" id="A0A6P8BEN5"/>
<dbReference type="InterPro" id="IPR003137">
    <property type="entry name" value="PA_domain"/>
</dbReference>
<dbReference type="GeneID" id="41959110"/>
<accession>A0A6P8BEN5</accession>
<reference evidence="7" key="2">
    <citation type="submission" date="2019-10" db="EMBL/GenBank/DDBJ databases">
        <authorList>
            <consortium name="NCBI Genome Project"/>
        </authorList>
    </citation>
    <scope>NUCLEOTIDE SEQUENCE</scope>
    <source>
        <strain evidence="7">NI907</strain>
    </source>
</reference>